<evidence type="ECO:0000313" key="2">
    <source>
        <dbReference type="EMBL" id="CAL1710760.1"/>
    </source>
</evidence>
<gene>
    <name evidence="2" type="ORF">GFSPODELE1_LOCUS7986</name>
</gene>
<dbReference type="Proteomes" id="UP001497453">
    <property type="component" value="Chromosome 6"/>
</dbReference>
<feature type="region of interest" description="Disordered" evidence="1">
    <location>
        <begin position="217"/>
        <end position="263"/>
    </location>
</feature>
<dbReference type="EMBL" id="OZ037949">
    <property type="protein sequence ID" value="CAL1710760.1"/>
    <property type="molecule type" value="Genomic_DNA"/>
</dbReference>
<organism evidence="2 3">
    <name type="scientific">Somion occarium</name>
    <dbReference type="NCBI Taxonomy" id="3059160"/>
    <lineage>
        <taxon>Eukaryota</taxon>
        <taxon>Fungi</taxon>
        <taxon>Dikarya</taxon>
        <taxon>Basidiomycota</taxon>
        <taxon>Agaricomycotina</taxon>
        <taxon>Agaricomycetes</taxon>
        <taxon>Polyporales</taxon>
        <taxon>Cerrenaceae</taxon>
        <taxon>Somion</taxon>
    </lineage>
</organism>
<feature type="compositionally biased region" description="Basic and acidic residues" evidence="1">
    <location>
        <begin position="253"/>
        <end position="263"/>
    </location>
</feature>
<name>A0ABP1DSP9_9APHY</name>
<feature type="compositionally biased region" description="Low complexity" evidence="1">
    <location>
        <begin position="228"/>
        <end position="243"/>
    </location>
</feature>
<feature type="region of interest" description="Disordered" evidence="1">
    <location>
        <begin position="85"/>
        <end position="118"/>
    </location>
</feature>
<evidence type="ECO:0000256" key="1">
    <source>
        <dbReference type="SAM" id="MobiDB-lite"/>
    </source>
</evidence>
<feature type="compositionally biased region" description="Polar residues" evidence="1">
    <location>
        <begin position="91"/>
        <end position="108"/>
    </location>
</feature>
<proteinExistence type="predicted"/>
<sequence length="263" mass="29108">MLVARLPRRITIPFDLLTTSTTSHVNPGLSVSLRYPNVLDLRTFHTSRCCLVEESKSTGKSIDIDTRGNIDLESILPTLSSIIQDSRPASHDSSPNHADATLNDQSKGGPQIREFPLGADDPVKKKHAAFAEIIKRYRAEVATLAATAQPDDEELQNLKSSIRVPSQYLPMRRKFSFPAFLRYLSVRYPKSKQVSDWWLIESVESWLALSSHERARWKPPSNYNAAHTSSSQSEANSSSTSNTPVEAGTDADNAGKDADKVDT</sequence>
<accession>A0ABP1DSP9</accession>
<evidence type="ECO:0000313" key="3">
    <source>
        <dbReference type="Proteomes" id="UP001497453"/>
    </source>
</evidence>
<reference evidence="3" key="1">
    <citation type="submission" date="2024-04" db="EMBL/GenBank/DDBJ databases">
        <authorList>
            <person name="Shaw F."/>
            <person name="Minotto A."/>
        </authorList>
    </citation>
    <scope>NUCLEOTIDE SEQUENCE [LARGE SCALE GENOMIC DNA]</scope>
</reference>
<protein>
    <submittedName>
        <fullName evidence="2">Uncharacterized protein</fullName>
    </submittedName>
</protein>
<keyword evidence="3" id="KW-1185">Reference proteome</keyword>